<gene>
    <name evidence="1" type="ORF">DCS_08242</name>
</gene>
<protein>
    <submittedName>
        <fullName evidence="1">Uncharacterized protein</fullName>
    </submittedName>
</protein>
<comment type="caution">
    <text evidence="1">The sequence shown here is derived from an EMBL/GenBank/DDBJ whole genome shotgun (WGS) entry which is preliminary data.</text>
</comment>
<reference evidence="1 2" key="1">
    <citation type="journal article" date="2016" name="Sci. Rep.">
        <title>Insights into Adaptations to a Near-Obligate Nematode Endoparasitic Lifestyle from the Finished Genome of Drechmeria coniospora.</title>
        <authorList>
            <person name="Zhang L."/>
            <person name="Zhou Z."/>
            <person name="Guo Q."/>
            <person name="Fokkens L."/>
            <person name="Miskei M."/>
            <person name="Pocsi I."/>
            <person name="Zhang W."/>
            <person name="Chen M."/>
            <person name="Wang L."/>
            <person name="Sun Y."/>
            <person name="Donzelli B.G."/>
            <person name="Gibson D.M."/>
            <person name="Nelson D.R."/>
            <person name="Luo J.G."/>
            <person name="Rep M."/>
            <person name="Liu H."/>
            <person name="Yang S."/>
            <person name="Wang J."/>
            <person name="Krasnoff S.B."/>
            <person name="Xu Y."/>
            <person name="Molnar I."/>
            <person name="Lin M."/>
        </authorList>
    </citation>
    <scope>NUCLEOTIDE SEQUENCE [LARGE SCALE GENOMIC DNA]</scope>
    <source>
        <strain evidence="1 2">ARSEF 6962</strain>
    </source>
</reference>
<dbReference type="GeneID" id="63720885"/>
<evidence type="ECO:0000313" key="2">
    <source>
        <dbReference type="Proteomes" id="UP000076580"/>
    </source>
</evidence>
<proteinExistence type="predicted"/>
<organism evidence="1 2">
    <name type="scientific">Drechmeria coniospora</name>
    <name type="common">Nematophagous fungus</name>
    <name type="synonym">Meria coniospora</name>
    <dbReference type="NCBI Taxonomy" id="98403"/>
    <lineage>
        <taxon>Eukaryota</taxon>
        <taxon>Fungi</taxon>
        <taxon>Dikarya</taxon>
        <taxon>Ascomycota</taxon>
        <taxon>Pezizomycotina</taxon>
        <taxon>Sordariomycetes</taxon>
        <taxon>Hypocreomycetidae</taxon>
        <taxon>Hypocreales</taxon>
        <taxon>Ophiocordycipitaceae</taxon>
        <taxon>Drechmeria</taxon>
    </lineage>
</organism>
<dbReference type="STRING" id="98403.A0A151GGT0"/>
<accession>A0A151GGT0</accession>
<dbReference type="Pfam" id="PF20174">
    <property type="entry name" value="DUF6540"/>
    <property type="match status" value="1"/>
</dbReference>
<name>A0A151GGT0_DRECN</name>
<dbReference type="RefSeq" id="XP_040655624.1">
    <property type="nucleotide sequence ID" value="XM_040805520.1"/>
</dbReference>
<dbReference type="AlphaFoldDB" id="A0A151GGT0"/>
<dbReference type="InterPro" id="IPR046670">
    <property type="entry name" value="DUF6540"/>
</dbReference>
<sequence>MSNHQWYGVYKIKFKLAMQDPDMPSPRFHTLIFVETNAQGPGTGTKHHVTGDIVKGMYYESKPYHNPDKSESLHSKELIGHTNASNYPHDFDKILKAVPPPSKQKAFNHQSMRTEPVKSWEPLTFYKPGEPRQPLVKCTEWTEQRAIPALGKYGLVQQR</sequence>
<dbReference type="EMBL" id="LAYC01000003">
    <property type="protein sequence ID" value="KYK56272.1"/>
    <property type="molecule type" value="Genomic_DNA"/>
</dbReference>
<keyword evidence="2" id="KW-1185">Reference proteome</keyword>
<dbReference type="Proteomes" id="UP000076580">
    <property type="component" value="Chromosome 03"/>
</dbReference>
<evidence type="ECO:0000313" key="1">
    <source>
        <dbReference type="EMBL" id="KYK56272.1"/>
    </source>
</evidence>
<dbReference type="InParanoid" id="A0A151GGT0"/>